<dbReference type="Proteomes" id="UP000249794">
    <property type="component" value="Unassembled WGS sequence"/>
</dbReference>
<proteinExistence type="predicted"/>
<comment type="caution">
    <text evidence="1">The sequence shown here is derived from an EMBL/GenBank/DDBJ whole genome shotgun (WGS) entry which is preliminary data.</text>
</comment>
<dbReference type="AlphaFoldDB" id="A0A2W4XFN8"/>
<dbReference type="EMBL" id="QBMP01000080">
    <property type="protein sequence ID" value="PZO56100.1"/>
    <property type="molecule type" value="Genomic_DNA"/>
</dbReference>
<protein>
    <recommendedName>
        <fullName evidence="3">Rho-binding antiterminator</fullName>
    </recommendedName>
</protein>
<accession>A0A2W4XFN8</accession>
<evidence type="ECO:0008006" key="3">
    <source>
        <dbReference type="Google" id="ProtNLM"/>
    </source>
</evidence>
<dbReference type="SUPFAM" id="SSF101744">
    <property type="entry name" value="Rof/RNase P subunit-like"/>
    <property type="match status" value="1"/>
</dbReference>
<name>A0A2W4XFN8_9CYAN</name>
<gene>
    <name evidence="1" type="ORF">DCF15_09460</name>
</gene>
<evidence type="ECO:0000313" key="1">
    <source>
        <dbReference type="EMBL" id="PZO56100.1"/>
    </source>
</evidence>
<organism evidence="1 2">
    <name type="scientific">Phormidesmis priestleyi</name>
    <dbReference type="NCBI Taxonomy" id="268141"/>
    <lineage>
        <taxon>Bacteria</taxon>
        <taxon>Bacillati</taxon>
        <taxon>Cyanobacteriota</taxon>
        <taxon>Cyanophyceae</taxon>
        <taxon>Leptolyngbyales</taxon>
        <taxon>Leptolyngbyaceae</taxon>
        <taxon>Phormidesmis</taxon>
    </lineage>
</organism>
<reference evidence="2" key="1">
    <citation type="submission" date="2018-04" db="EMBL/GenBank/DDBJ databases">
        <authorList>
            <person name="Cornet L."/>
        </authorList>
    </citation>
    <scope>NUCLEOTIDE SEQUENCE [LARGE SCALE GENOMIC DNA]</scope>
</reference>
<evidence type="ECO:0000313" key="2">
    <source>
        <dbReference type="Proteomes" id="UP000249794"/>
    </source>
</evidence>
<sequence length="79" mass="8493">MSDYTPVSCGLQDKLEAIATLHRTAKITYQSDTDGTATTESKVVDIYASNGADYCKLGNGTIIRLDKLETIHAGGEQIL</sequence>
<dbReference type="InterPro" id="IPR023534">
    <property type="entry name" value="Rof/RNase_P-like"/>
</dbReference>
<reference evidence="1 2" key="2">
    <citation type="submission" date="2018-06" db="EMBL/GenBank/DDBJ databases">
        <title>Metagenomic assembly of (sub)arctic Cyanobacteria and their associated microbiome from non-axenic cultures.</title>
        <authorList>
            <person name="Baurain D."/>
        </authorList>
    </citation>
    <scope>NUCLEOTIDE SEQUENCE [LARGE SCALE GENOMIC DNA]</scope>
    <source>
        <strain evidence="1">ULC027bin1</strain>
    </source>
</reference>